<accession>A0ABN3LSR2</accession>
<keyword evidence="1" id="KW-0812">Transmembrane</keyword>
<sequence length="197" mass="20608">MLVAVVPETPAPHPPCPHGVGPCGQGRYRDPAACRTGAAAGRGTFVIAAIIAVLGTLLGAVTAGVLQQFATKSARRDRDRQALAAAVAGLLGAATDHRSHQYLKHVLRRQGGEETLELRAARYEARSAMTKALTALVIATDDPGLLALAERLVAASNEVGEQPHADRTAVDEAGNRAREAHAALQRAAANHMRRARG</sequence>
<gene>
    <name evidence="2" type="ORF">GCM10010276_29210</name>
</gene>
<organism evidence="2 3">
    <name type="scientific">Streptomyces longisporus</name>
    <dbReference type="NCBI Taxonomy" id="1948"/>
    <lineage>
        <taxon>Bacteria</taxon>
        <taxon>Bacillati</taxon>
        <taxon>Actinomycetota</taxon>
        <taxon>Actinomycetes</taxon>
        <taxon>Kitasatosporales</taxon>
        <taxon>Streptomycetaceae</taxon>
        <taxon>Streptomyces</taxon>
    </lineage>
</organism>
<keyword evidence="3" id="KW-1185">Reference proteome</keyword>
<reference evidence="2 3" key="1">
    <citation type="journal article" date="2019" name="Int. J. Syst. Evol. Microbiol.">
        <title>The Global Catalogue of Microorganisms (GCM) 10K type strain sequencing project: providing services to taxonomists for standard genome sequencing and annotation.</title>
        <authorList>
            <consortium name="The Broad Institute Genomics Platform"/>
            <consortium name="The Broad Institute Genome Sequencing Center for Infectious Disease"/>
            <person name="Wu L."/>
            <person name="Ma J."/>
        </authorList>
    </citation>
    <scope>NUCLEOTIDE SEQUENCE [LARGE SCALE GENOMIC DNA]</scope>
    <source>
        <strain evidence="2 3">JCM 4395</strain>
    </source>
</reference>
<evidence type="ECO:0000313" key="2">
    <source>
        <dbReference type="EMBL" id="GAA2488613.1"/>
    </source>
</evidence>
<keyword evidence="1" id="KW-0472">Membrane</keyword>
<feature type="transmembrane region" description="Helical" evidence="1">
    <location>
        <begin position="45"/>
        <end position="66"/>
    </location>
</feature>
<keyword evidence="1" id="KW-1133">Transmembrane helix</keyword>
<proteinExistence type="predicted"/>
<name>A0ABN3LSR2_STRLO</name>
<dbReference type="EMBL" id="BAAASG010000007">
    <property type="protein sequence ID" value="GAA2488613.1"/>
    <property type="molecule type" value="Genomic_DNA"/>
</dbReference>
<protein>
    <submittedName>
        <fullName evidence="2">Uncharacterized protein</fullName>
    </submittedName>
</protein>
<dbReference type="Proteomes" id="UP001501777">
    <property type="component" value="Unassembled WGS sequence"/>
</dbReference>
<evidence type="ECO:0000313" key="3">
    <source>
        <dbReference type="Proteomes" id="UP001501777"/>
    </source>
</evidence>
<comment type="caution">
    <text evidence="2">The sequence shown here is derived from an EMBL/GenBank/DDBJ whole genome shotgun (WGS) entry which is preliminary data.</text>
</comment>
<evidence type="ECO:0000256" key="1">
    <source>
        <dbReference type="SAM" id="Phobius"/>
    </source>
</evidence>